<dbReference type="PANTHER" id="PTHR21026">
    <property type="entry name" value="39S RIBOSOMAL PROTEIN L32, MITOCHONDRIAL"/>
    <property type="match status" value="1"/>
</dbReference>
<evidence type="ECO:0000256" key="5">
    <source>
        <dbReference type="ARBA" id="ARBA00023128"/>
    </source>
</evidence>
<dbReference type="InterPro" id="IPR051991">
    <property type="entry name" value="Mitoribosomal_protein_bL32"/>
</dbReference>
<evidence type="ECO:0000256" key="4">
    <source>
        <dbReference type="ARBA" id="ARBA00022980"/>
    </source>
</evidence>
<dbReference type="RefSeq" id="XP_060669572.1">
    <property type="nucleotide sequence ID" value="XM_060813589.1"/>
</dbReference>
<dbReference type="NCBIfam" id="TIGR01031">
    <property type="entry name" value="rpmF_bact"/>
    <property type="match status" value="1"/>
</dbReference>
<evidence type="ECO:0000313" key="9">
    <source>
        <dbReference type="RefSeq" id="XP_060669572.1"/>
    </source>
</evidence>
<dbReference type="Pfam" id="PF01783">
    <property type="entry name" value="Ribosomal_L32p"/>
    <property type="match status" value="1"/>
</dbReference>
<keyword evidence="3" id="KW-0809">Transit peptide</keyword>
<dbReference type="GeneID" id="107428956"/>
<keyword evidence="8" id="KW-1185">Reference proteome</keyword>
<keyword evidence="6" id="KW-0687">Ribonucleoprotein</keyword>
<protein>
    <recommendedName>
        <fullName evidence="7">Large ribosomal subunit protein bL32m</fullName>
    </recommendedName>
</protein>
<dbReference type="PANTHER" id="PTHR21026:SF2">
    <property type="entry name" value="LARGE RIBOSOMAL SUBUNIT PROTEIN BL32M"/>
    <property type="match status" value="1"/>
</dbReference>
<evidence type="ECO:0000313" key="8">
    <source>
        <dbReference type="Proteomes" id="UP001652623"/>
    </source>
</evidence>
<keyword evidence="4" id="KW-0689">Ribosomal protein</keyword>
<keyword evidence="5" id="KW-0496">Mitochondrion</keyword>
<accession>A0ABM3ZYL3</accession>
<gene>
    <name evidence="9" type="primary">LOC107428956</name>
</gene>
<proteinExistence type="inferred from homology"/>
<organism evidence="8 9">
    <name type="scientific">Ziziphus jujuba</name>
    <name type="common">Chinese jujube</name>
    <name type="synonym">Ziziphus sativa</name>
    <dbReference type="NCBI Taxonomy" id="326968"/>
    <lineage>
        <taxon>Eukaryota</taxon>
        <taxon>Viridiplantae</taxon>
        <taxon>Streptophyta</taxon>
        <taxon>Embryophyta</taxon>
        <taxon>Tracheophyta</taxon>
        <taxon>Spermatophyta</taxon>
        <taxon>Magnoliopsida</taxon>
        <taxon>eudicotyledons</taxon>
        <taxon>Gunneridae</taxon>
        <taxon>Pentapetalae</taxon>
        <taxon>rosids</taxon>
        <taxon>fabids</taxon>
        <taxon>Rosales</taxon>
        <taxon>Rhamnaceae</taxon>
        <taxon>Paliureae</taxon>
        <taxon>Ziziphus</taxon>
    </lineage>
</organism>
<evidence type="ECO:0000256" key="2">
    <source>
        <dbReference type="ARBA" id="ARBA00008560"/>
    </source>
</evidence>
<dbReference type="Proteomes" id="UP001652623">
    <property type="component" value="Chromosome 12"/>
</dbReference>
<dbReference type="HAMAP" id="MF_00340">
    <property type="entry name" value="Ribosomal_bL32"/>
    <property type="match status" value="1"/>
</dbReference>
<name>A0ABM3ZYL3_ZIZJJ</name>
<sequence length="148" mass="15957">MASSLRLAKLRTAGFNVSNMLGFNGNHIAAMSSPLDKAVGGNIFLPEFDRKPVEDPNTNVEIGLPSHLYGGSMELMAVPKKKVSPHKRGIRNGPKALKPIPVIIRCKVCGRAKLPHFFCCSGDRGNTDGTLIISEALGRTAWLECDSL</sequence>
<reference evidence="9" key="1">
    <citation type="submission" date="2025-08" db="UniProtKB">
        <authorList>
            <consortium name="RefSeq"/>
        </authorList>
    </citation>
    <scope>IDENTIFICATION</scope>
    <source>
        <tissue evidence="9">Seedling</tissue>
    </source>
</reference>
<evidence type="ECO:0000256" key="1">
    <source>
        <dbReference type="ARBA" id="ARBA00004173"/>
    </source>
</evidence>
<dbReference type="InterPro" id="IPR002677">
    <property type="entry name" value="Ribosomal_bL32"/>
</dbReference>
<comment type="subcellular location">
    <subcellularLocation>
        <location evidence="1">Mitochondrion</location>
    </subcellularLocation>
</comment>
<evidence type="ECO:0000256" key="7">
    <source>
        <dbReference type="ARBA" id="ARBA00039935"/>
    </source>
</evidence>
<dbReference type="SUPFAM" id="SSF57829">
    <property type="entry name" value="Zn-binding ribosomal proteins"/>
    <property type="match status" value="1"/>
</dbReference>
<dbReference type="InterPro" id="IPR011332">
    <property type="entry name" value="Ribosomal_zn-bd"/>
</dbReference>
<comment type="similarity">
    <text evidence="2">Belongs to the bacterial ribosomal protein bL32 family.</text>
</comment>
<evidence type="ECO:0000256" key="6">
    <source>
        <dbReference type="ARBA" id="ARBA00023274"/>
    </source>
</evidence>
<evidence type="ECO:0000256" key="3">
    <source>
        <dbReference type="ARBA" id="ARBA00022946"/>
    </source>
</evidence>